<dbReference type="PROSITE" id="PS51720">
    <property type="entry name" value="G_AIG1"/>
    <property type="match status" value="1"/>
</dbReference>
<evidence type="ECO:0000259" key="6">
    <source>
        <dbReference type="PROSITE" id="PS51720"/>
    </source>
</evidence>
<accession>A0A315UYH5</accession>
<feature type="coiled-coil region" evidence="4">
    <location>
        <begin position="753"/>
        <end position="832"/>
    </location>
</feature>
<comment type="caution">
    <text evidence="7">The sequence shown here is derived from an EMBL/GenBank/DDBJ whole genome shotgun (WGS) entry which is preliminary data.</text>
</comment>
<feature type="region of interest" description="Disordered" evidence="5">
    <location>
        <begin position="625"/>
        <end position="696"/>
    </location>
</feature>
<keyword evidence="3" id="KW-0342">GTP-binding</keyword>
<feature type="domain" description="AIG1-type G" evidence="6">
    <location>
        <begin position="393"/>
        <end position="594"/>
    </location>
</feature>
<keyword evidence="4" id="KW-0175">Coiled coil</keyword>
<keyword evidence="2" id="KW-0547">Nucleotide-binding</keyword>
<dbReference type="CDD" id="cd01852">
    <property type="entry name" value="AIG1"/>
    <property type="match status" value="1"/>
</dbReference>
<dbReference type="SUPFAM" id="SSF52540">
    <property type="entry name" value="P-loop containing nucleoside triphosphate hydrolases"/>
    <property type="match status" value="1"/>
</dbReference>
<evidence type="ECO:0000256" key="1">
    <source>
        <dbReference type="ARBA" id="ARBA00008535"/>
    </source>
</evidence>
<sequence length="923" mass="107399">MLFGATLSTKTQLCNFIIGKKSFSASSLQAKPVEWGKWNGNDIIIVTTPESQKGKVVKEELRSCMDLCPPGPNVLLLLVKPSDFTEKDRQTLKATLSLIGEDAFKHSMIVITEEGNETSFSFNSLIRECEGRLYKMTENNHQKLMVKIEDIVKRNRGAFLTMKEDKVASKRDKTLPPLNLVLFGPNGSLKASAAKVILGHQDLPSECVRKQGEVFGRGVSLLQLPALDGKSEQEVMEESFRCVSLCDPEGVHAFILVLPVGPLTDEDKGELHTIQDTFSSRVHDFTIILFTTELDPKHPDVVRFIKRDKDIQDLIKRCGRRYIVVKSSDRKQFSTVIQFVQKVQQSSFTSETLSKAFMNKIIQQEKNISELQTRLSTLSAETGFTGNKNQRRHECLRIVLIGKTGCGKSSSGNNILGRNQFEARTSQKSVTKECQKDVSEVAGRPVAVVDTPGLFDNNLTHEEINRELLKCLSLLAPGPHVFLVVVSLAGRLTAEEKTTLKLIRESFGKNSERFTIILFTAGDYLKGEKSIEDFIEEDCDESFQKLIDDCGGRYHVFDNTKTRNRRQVTELIRKIDSMVDKNGCFTNDLLQEAERAIEKEIQRILEEREEEMQLQKKELEGKYQKEKEDFERKLKEERAKTEQEMKQQDEKMKKIEKHVENTPGEKRKDQEERREEETRWKRERNVEMEDPNELENLYEDVSDYCKNDKMPESKSETQEAVEKKIKSKREKWEQKDKQWQEEETRLQCYYAMIKEEITRHKHDNEKREQLEAQYRQGLEEMFKRKLEKLRETYEEEARENAEELNDFKEKYMKEFSHQKQEHEKQLKGKDKEFNMLIALKEFNDNQTRIKHRKEINDVVKCVTKNKENMKKIQNILSKQEQEMKKAKSQEEMTELYKTHDRKISDLIQQILEESDQKTRCFIS</sequence>
<dbReference type="Pfam" id="PF04548">
    <property type="entry name" value="AIG1"/>
    <property type="match status" value="3"/>
</dbReference>
<dbReference type="PANTHER" id="PTHR10903:SF188">
    <property type="entry name" value="GTPASE IMAP FAMILY MEMBER 2-LIKE-RELATED"/>
    <property type="match status" value="1"/>
</dbReference>
<organism evidence="7 8">
    <name type="scientific">Gambusia affinis</name>
    <name type="common">Western mosquitofish</name>
    <name type="synonym">Heterandria affinis</name>
    <dbReference type="NCBI Taxonomy" id="33528"/>
    <lineage>
        <taxon>Eukaryota</taxon>
        <taxon>Metazoa</taxon>
        <taxon>Chordata</taxon>
        <taxon>Craniata</taxon>
        <taxon>Vertebrata</taxon>
        <taxon>Euteleostomi</taxon>
        <taxon>Actinopterygii</taxon>
        <taxon>Neopterygii</taxon>
        <taxon>Teleostei</taxon>
        <taxon>Neoteleostei</taxon>
        <taxon>Acanthomorphata</taxon>
        <taxon>Ovalentaria</taxon>
        <taxon>Atherinomorphae</taxon>
        <taxon>Cyprinodontiformes</taxon>
        <taxon>Poeciliidae</taxon>
        <taxon>Poeciliinae</taxon>
        <taxon>Gambusia</taxon>
    </lineage>
</organism>
<gene>
    <name evidence="7" type="ORF">CCH79_00020833</name>
</gene>
<feature type="compositionally biased region" description="Basic and acidic residues" evidence="5">
    <location>
        <begin position="625"/>
        <end position="687"/>
    </location>
</feature>
<evidence type="ECO:0000256" key="3">
    <source>
        <dbReference type="ARBA" id="ARBA00023134"/>
    </source>
</evidence>
<dbReference type="InterPro" id="IPR045058">
    <property type="entry name" value="GIMA/IAN/Toc"/>
</dbReference>
<protein>
    <recommendedName>
        <fullName evidence="6">AIG1-type G domain-containing protein</fullName>
    </recommendedName>
</protein>
<proteinExistence type="inferred from homology"/>
<dbReference type="GO" id="GO:0005525">
    <property type="term" value="F:GTP binding"/>
    <property type="evidence" value="ECO:0007669"/>
    <property type="project" value="UniProtKB-KW"/>
</dbReference>
<comment type="similarity">
    <text evidence="1">Belongs to the TRAFAC class TrmE-Era-EngA-EngB-Septin-like GTPase superfamily. AIG1/Toc34/Toc159-like paraseptin GTPase family. IAN subfamily.</text>
</comment>
<dbReference type="Gene3D" id="3.40.50.300">
    <property type="entry name" value="P-loop containing nucleotide triphosphate hydrolases"/>
    <property type="match status" value="3"/>
</dbReference>
<evidence type="ECO:0000256" key="5">
    <source>
        <dbReference type="SAM" id="MobiDB-lite"/>
    </source>
</evidence>
<reference evidence="7 8" key="1">
    <citation type="journal article" date="2018" name="G3 (Bethesda)">
        <title>A High-Quality Reference Genome for the Invasive Mosquitofish Gambusia affinis Using a Chicago Library.</title>
        <authorList>
            <person name="Hoffberg S.L."/>
            <person name="Troendle N.J."/>
            <person name="Glenn T.C."/>
            <person name="Mahmud O."/>
            <person name="Louha S."/>
            <person name="Chalopin D."/>
            <person name="Bennetzen J.L."/>
            <person name="Mauricio R."/>
        </authorList>
    </citation>
    <scope>NUCLEOTIDE SEQUENCE [LARGE SCALE GENOMIC DNA]</scope>
    <source>
        <strain evidence="7">NE01/NJP1002.9</strain>
        <tissue evidence="7">Muscle</tissue>
    </source>
</reference>
<dbReference type="Proteomes" id="UP000250572">
    <property type="component" value="Unassembled WGS sequence"/>
</dbReference>
<evidence type="ECO:0000313" key="8">
    <source>
        <dbReference type="Proteomes" id="UP000250572"/>
    </source>
</evidence>
<dbReference type="STRING" id="33528.ENSGAFP00000002684"/>
<keyword evidence="8" id="KW-1185">Reference proteome</keyword>
<evidence type="ECO:0000313" key="7">
    <source>
        <dbReference type="EMBL" id="PWA15246.1"/>
    </source>
</evidence>
<evidence type="ECO:0000256" key="2">
    <source>
        <dbReference type="ARBA" id="ARBA00022741"/>
    </source>
</evidence>
<dbReference type="PANTHER" id="PTHR10903">
    <property type="entry name" value="GTPASE, IMAP FAMILY MEMBER-RELATED"/>
    <property type="match status" value="1"/>
</dbReference>
<feature type="coiled-coil region" evidence="4">
    <location>
        <begin position="862"/>
        <end position="898"/>
    </location>
</feature>
<evidence type="ECO:0000256" key="4">
    <source>
        <dbReference type="SAM" id="Coils"/>
    </source>
</evidence>
<dbReference type="InterPro" id="IPR006703">
    <property type="entry name" value="G_AIG1"/>
</dbReference>
<dbReference type="OMA" id="ANTSECV"/>
<name>A0A315UYH5_GAMAF</name>
<feature type="non-terminal residue" evidence="7">
    <location>
        <position position="923"/>
    </location>
</feature>
<dbReference type="FunFam" id="3.40.50.300:FF:000366">
    <property type="entry name" value="GTPase, IMAP family member 2"/>
    <property type="match status" value="1"/>
</dbReference>
<dbReference type="AlphaFoldDB" id="A0A315UYH5"/>
<dbReference type="InterPro" id="IPR027417">
    <property type="entry name" value="P-loop_NTPase"/>
</dbReference>
<dbReference type="EMBL" id="NHOQ01002731">
    <property type="protein sequence ID" value="PWA15246.1"/>
    <property type="molecule type" value="Genomic_DNA"/>
</dbReference>